<keyword evidence="3" id="KW-0408">Iron</keyword>
<comment type="caution">
    <text evidence="6">The sequence shown here is derived from an EMBL/GenBank/DDBJ whole genome shotgun (WGS) entry which is preliminary data.</text>
</comment>
<dbReference type="InterPro" id="IPR050954">
    <property type="entry name" value="ET_IronSulfur_Cluster-Binding"/>
</dbReference>
<dbReference type="AlphaFoldDB" id="A0A0D6ZAY8"/>
<dbReference type="Gene3D" id="3.30.70.20">
    <property type="match status" value="2"/>
</dbReference>
<dbReference type="OrthoDB" id="9779457at2"/>
<evidence type="ECO:0000256" key="2">
    <source>
        <dbReference type="ARBA" id="ARBA00022723"/>
    </source>
</evidence>
<name>A0A0D6ZAY8_9BACI</name>
<reference evidence="6 7" key="1">
    <citation type="submission" date="2015-01" db="EMBL/GenBank/DDBJ databases">
        <title>Draft genome sequences of the supercritical CO2 tolerant bacteria Bacillus subterraneus MITOT1 and Bacillus cereus MIT0214.</title>
        <authorList>
            <person name="Peet K.C."/>
            <person name="Thompson J.R."/>
        </authorList>
    </citation>
    <scope>NUCLEOTIDE SEQUENCE [LARGE SCALE GENOMIC DNA]</scope>
    <source>
        <strain evidence="6 7">MITOT1</strain>
    </source>
</reference>
<evidence type="ECO:0000259" key="5">
    <source>
        <dbReference type="PROSITE" id="PS51379"/>
    </source>
</evidence>
<evidence type="ECO:0000313" key="6">
    <source>
        <dbReference type="EMBL" id="KIY22979.1"/>
    </source>
</evidence>
<dbReference type="PROSITE" id="PS51379">
    <property type="entry name" value="4FE4S_FER_2"/>
    <property type="match status" value="3"/>
</dbReference>
<dbReference type="EMBL" id="JXIQ01000029">
    <property type="protein sequence ID" value="KIY22979.1"/>
    <property type="molecule type" value="Genomic_DNA"/>
</dbReference>
<proteinExistence type="predicted"/>
<keyword evidence="4" id="KW-0411">Iron-sulfur</keyword>
<evidence type="ECO:0000256" key="4">
    <source>
        <dbReference type="ARBA" id="ARBA00023014"/>
    </source>
</evidence>
<dbReference type="SUPFAM" id="SSF54862">
    <property type="entry name" value="4Fe-4S ferredoxins"/>
    <property type="match status" value="1"/>
</dbReference>
<gene>
    <name evidence="6" type="ORF">UB32_05210</name>
</gene>
<protein>
    <submittedName>
        <fullName evidence="6">4Fe-4S ferredoxin</fullName>
    </submittedName>
</protein>
<sequence>MARYGMMIDTRKCVGCYACRVSCQMQNELPVEESFIKFYEKETGIFPNVKNEIIPVQCQHCEDAPCVSVCPTKATYTTAEGIVLVDSEKCIGCKYCMVACDYGARTQNHETGVVEKCRFCSELVAEGKQPACVTTCISNARIFGDLDDPNSEVSRAIVRLNAQPLRPDLGKAKIYYVR</sequence>
<dbReference type="GO" id="GO:0046872">
    <property type="term" value="F:metal ion binding"/>
    <property type="evidence" value="ECO:0007669"/>
    <property type="project" value="UniProtKB-KW"/>
</dbReference>
<dbReference type="PANTHER" id="PTHR43177">
    <property type="entry name" value="PROTEIN NRFC"/>
    <property type="match status" value="1"/>
</dbReference>
<dbReference type="InterPro" id="IPR017896">
    <property type="entry name" value="4Fe4S_Fe-S-bd"/>
</dbReference>
<organism evidence="6 7">
    <name type="scientific">Mesobacillus subterraneus</name>
    <dbReference type="NCBI Taxonomy" id="285983"/>
    <lineage>
        <taxon>Bacteria</taxon>
        <taxon>Bacillati</taxon>
        <taxon>Bacillota</taxon>
        <taxon>Bacilli</taxon>
        <taxon>Bacillales</taxon>
        <taxon>Bacillaceae</taxon>
        <taxon>Mesobacillus</taxon>
    </lineage>
</organism>
<feature type="domain" description="4Fe-4S ferredoxin-type" evidence="5">
    <location>
        <begin position="49"/>
        <end position="80"/>
    </location>
</feature>
<keyword evidence="1" id="KW-0004">4Fe-4S</keyword>
<dbReference type="GO" id="GO:0051539">
    <property type="term" value="F:4 iron, 4 sulfur cluster binding"/>
    <property type="evidence" value="ECO:0007669"/>
    <property type="project" value="UniProtKB-KW"/>
</dbReference>
<dbReference type="PATRIC" id="fig|285983.3.peg.3555"/>
<dbReference type="Proteomes" id="UP000032512">
    <property type="component" value="Unassembled WGS sequence"/>
</dbReference>
<feature type="domain" description="4Fe-4S ferredoxin-type" evidence="5">
    <location>
        <begin position="81"/>
        <end position="110"/>
    </location>
</feature>
<feature type="domain" description="4Fe-4S ferredoxin-type" evidence="5">
    <location>
        <begin position="4"/>
        <end position="34"/>
    </location>
</feature>
<accession>A0A0D6ZAY8</accession>
<evidence type="ECO:0000256" key="1">
    <source>
        <dbReference type="ARBA" id="ARBA00022485"/>
    </source>
</evidence>
<dbReference type="PANTHER" id="PTHR43177:SF3">
    <property type="entry name" value="PROTEIN NRFC HOMOLOG"/>
    <property type="match status" value="1"/>
</dbReference>
<keyword evidence="7" id="KW-1185">Reference proteome</keyword>
<dbReference type="CDD" id="cd10551">
    <property type="entry name" value="PsrB"/>
    <property type="match status" value="1"/>
</dbReference>
<evidence type="ECO:0000256" key="3">
    <source>
        <dbReference type="ARBA" id="ARBA00023004"/>
    </source>
</evidence>
<evidence type="ECO:0000313" key="7">
    <source>
        <dbReference type="Proteomes" id="UP000032512"/>
    </source>
</evidence>
<keyword evidence="2" id="KW-0479">Metal-binding</keyword>
<dbReference type="RefSeq" id="WP_044391823.1">
    <property type="nucleotide sequence ID" value="NZ_JXIQ01000029.1"/>
</dbReference>
<dbReference type="Pfam" id="PF13247">
    <property type="entry name" value="Fer4_11"/>
    <property type="match status" value="1"/>
</dbReference>